<dbReference type="AlphaFoldDB" id="A0A6L2LW03"/>
<dbReference type="InterPro" id="IPR036397">
    <property type="entry name" value="RNaseH_sf"/>
</dbReference>
<comment type="caution">
    <text evidence="2">The sequence shown here is derived from an EMBL/GenBank/DDBJ whole genome shotgun (WGS) entry which is preliminary data.</text>
</comment>
<protein>
    <submittedName>
        <fullName evidence="2">Putative RNA-directed DNA polymerase</fullName>
    </submittedName>
</protein>
<organism evidence="2">
    <name type="scientific">Tanacetum cinerariifolium</name>
    <name type="common">Dalmatian daisy</name>
    <name type="synonym">Chrysanthemum cinerariifolium</name>
    <dbReference type="NCBI Taxonomy" id="118510"/>
    <lineage>
        <taxon>Eukaryota</taxon>
        <taxon>Viridiplantae</taxon>
        <taxon>Streptophyta</taxon>
        <taxon>Embryophyta</taxon>
        <taxon>Tracheophyta</taxon>
        <taxon>Spermatophyta</taxon>
        <taxon>Magnoliopsida</taxon>
        <taxon>eudicotyledons</taxon>
        <taxon>Gunneridae</taxon>
        <taxon>Pentapetalae</taxon>
        <taxon>asterids</taxon>
        <taxon>campanulids</taxon>
        <taxon>Asterales</taxon>
        <taxon>Asteraceae</taxon>
        <taxon>Asteroideae</taxon>
        <taxon>Anthemideae</taxon>
        <taxon>Anthemidinae</taxon>
        <taxon>Tanacetum</taxon>
    </lineage>
</organism>
<dbReference type="InterPro" id="IPR012337">
    <property type="entry name" value="RNaseH-like_sf"/>
</dbReference>
<dbReference type="InterPro" id="IPR043502">
    <property type="entry name" value="DNA/RNA_pol_sf"/>
</dbReference>
<evidence type="ECO:0000313" key="2">
    <source>
        <dbReference type="EMBL" id="GEU64602.1"/>
    </source>
</evidence>
<proteinExistence type="predicted"/>
<dbReference type="SUPFAM" id="SSF56672">
    <property type="entry name" value="DNA/RNA polymerases"/>
    <property type="match status" value="1"/>
</dbReference>
<dbReference type="Gene3D" id="3.30.420.10">
    <property type="entry name" value="Ribonuclease H-like superfamily/Ribonuclease H"/>
    <property type="match status" value="1"/>
</dbReference>
<dbReference type="GO" id="GO:0003964">
    <property type="term" value="F:RNA-directed DNA polymerase activity"/>
    <property type="evidence" value="ECO:0007669"/>
    <property type="project" value="UniProtKB-KW"/>
</dbReference>
<dbReference type="EMBL" id="BKCJ010005050">
    <property type="protein sequence ID" value="GEU64602.1"/>
    <property type="molecule type" value="Genomic_DNA"/>
</dbReference>
<keyword evidence="2" id="KW-0548">Nucleotidyltransferase</keyword>
<reference evidence="2" key="1">
    <citation type="journal article" date="2019" name="Sci. Rep.">
        <title>Draft genome of Tanacetum cinerariifolium, the natural source of mosquito coil.</title>
        <authorList>
            <person name="Yamashiro T."/>
            <person name="Shiraishi A."/>
            <person name="Satake H."/>
            <person name="Nakayama K."/>
        </authorList>
    </citation>
    <scope>NUCLEOTIDE SEQUENCE</scope>
</reference>
<dbReference type="SUPFAM" id="SSF53098">
    <property type="entry name" value="Ribonuclease H-like"/>
    <property type="match status" value="1"/>
</dbReference>
<sequence>MLHYGLHYTHLSKAESHMVIKEKSCDPGIVSLWHDRLGHPGSTMMKRIIESTHGHPLKDQKILQMDKMTPYASSRWSTVSLLSTRNVAFAKFLAQIVKLIAHFLDYTVRRVRLDNAGEFTSQAFNDYCMSVGIIVEYLVAHAIYLPLGGEKKKHEKDVSWGEPSLFDLDPHIKQSETEVQKIMHIYQVSKARMKHRRPVGSKDKNPRKRKVTENVIIREDIVLEGTQNVAPIEEEIDDINKEFSINYGHSKISLDQIETEIIDEKFSYNVECDNMNGIDDSKPTSVIECQSRHDWNKWKEAMQAELNSLNKRKVFGRIFLAPGVVKLVEYIYVFIQKRNENDEVIRYKAKLVAQVSKNLDMCLMDVVTAYMYGSLDSDIYMKILEGFKMHEALSANLKYMYSVKLQRSLYGLKQSGRMWYNRLSYYLISKGYKSNLICHCVFIKKTTSGFVTIDVYVDDLNIISTHKEINEVVVHLKKEFEMKDLGKKKYCLGLQIEHMPNDTLVHQSNYIEKVLKCFNMDKAKYLSTPVMARSLNVGNDPFHPCKEDEDVLVQKYRISVNWSSYVSNNLYHAWYFFCS</sequence>
<keyword evidence="2" id="KW-0695">RNA-directed DNA polymerase</keyword>
<dbReference type="InterPro" id="IPR013103">
    <property type="entry name" value="RVT_2"/>
</dbReference>
<gene>
    <name evidence="2" type="ORF">Tci_036580</name>
</gene>
<dbReference type="Pfam" id="PF07727">
    <property type="entry name" value="RVT_2"/>
    <property type="match status" value="1"/>
</dbReference>
<accession>A0A6L2LW03</accession>
<name>A0A6L2LW03_TANCI</name>
<dbReference type="GO" id="GO:0003676">
    <property type="term" value="F:nucleic acid binding"/>
    <property type="evidence" value="ECO:0007669"/>
    <property type="project" value="InterPro"/>
</dbReference>
<evidence type="ECO:0000259" key="1">
    <source>
        <dbReference type="Pfam" id="PF07727"/>
    </source>
</evidence>
<feature type="domain" description="Reverse transcriptase Ty1/copia-type" evidence="1">
    <location>
        <begin position="361"/>
        <end position="531"/>
    </location>
</feature>
<keyword evidence="2" id="KW-0808">Transferase</keyword>